<reference evidence="1 2" key="1">
    <citation type="submission" date="2022-11" db="EMBL/GenBank/DDBJ databases">
        <title>Nonomuraea corallina sp. nov., a new species of the genus Nonomuraea isolated from sea side sediment in Thai sea.</title>
        <authorList>
            <person name="Ngamcharungchit C."/>
            <person name="Matsumoto A."/>
            <person name="Suriyachadkun C."/>
            <person name="Panbangred W."/>
            <person name="Inahashi Y."/>
            <person name="Intra B."/>
        </authorList>
    </citation>
    <scope>NUCLEOTIDE SEQUENCE [LARGE SCALE GENOMIC DNA]</scope>
    <source>
        <strain evidence="1 2">DSM 43553</strain>
    </source>
</reference>
<organism evidence="1 2">
    <name type="scientific">Nonomuraea ferruginea</name>
    <dbReference type="NCBI Taxonomy" id="46174"/>
    <lineage>
        <taxon>Bacteria</taxon>
        <taxon>Bacillati</taxon>
        <taxon>Actinomycetota</taxon>
        <taxon>Actinomycetes</taxon>
        <taxon>Streptosporangiales</taxon>
        <taxon>Streptosporangiaceae</taxon>
        <taxon>Nonomuraea</taxon>
    </lineage>
</organism>
<protein>
    <submittedName>
        <fullName evidence="1">Uncharacterized protein</fullName>
    </submittedName>
</protein>
<dbReference type="RefSeq" id="WP_271276877.1">
    <property type="nucleotide sequence ID" value="NZ_BAABFD010000010.1"/>
</dbReference>
<dbReference type="EMBL" id="JAPNUD010000039">
    <property type="protein sequence ID" value="MDA0642313.1"/>
    <property type="molecule type" value="Genomic_DNA"/>
</dbReference>
<evidence type="ECO:0000313" key="2">
    <source>
        <dbReference type="Proteomes" id="UP001212498"/>
    </source>
</evidence>
<proteinExistence type="predicted"/>
<keyword evidence="2" id="KW-1185">Reference proteome</keyword>
<gene>
    <name evidence="1" type="ORF">OUY24_16890</name>
</gene>
<comment type="caution">
    <text evidence="1">The sequence shown here is derived from an EMBL/GenBank/DDBJ whole genome shotgun (WGS) entry which is preliminary data.</text>
</comment>
<sequence>MLTESLVALAASGGAALVGAMATDAWQATRSGVARLFSRQGPERQAAVEAQLDGNVVLVERAGDPGQARQTLVPVWEMALAQLLEEHPEVEAELRELVARVREALPDAQRVQHQYNIARDNSRQFSVIDGDINYYASPAQPDRGADSPM</sequence>
<dbReference type="Proteomes" id="UP001212498">
    <property type="component" value="Unassembled WGS sequence"/>
</dbReference>
<evidence type="ECO:0000313" key="1">
    <source>
        <dbReference type="EMBL" id="MDA0642313.1"/>
    </source>
</evidence>
<name>A0ABT4SYI6_9ACTN</name>
<accession>A0ABT4SYI6</accession>